<dbReference type="Pfam" id="PF00440">
    <property type="entry name" value="TetR_N"/>
    <property type="match status" value="1"/>
</dbReference>
<evidence type="ECO:0000256" key="4">
    <source>
        <dbReference type="PROSITE-ProRule" id="PRU00335"/>
    </source>
</evidence>
<dbReference type="InterPro" id="IPR009057">
    <property type="entry name" value="Homeodomain-like_sf"/>
</dbReference>
<reference evidence="6 7" key="1">
    <citation type="submission" date="2019-07" db="EMBL/GenBank/DDBJ databases">
        <title>Novel species isolated from glacier.</title>
        <authorList>
            <person name="Liu Q."/>
            <person name="Xin Y.-H."/>
        </authorList>
    </citation>
    <scope>NUCLEOTIDE SEQUENCE [LARGE SCALE GENOMIC DNA]</scope>
    <source>
        <strain evidence="6 7">LB1R16</strain>
    </source>
</reference>
<dbReference type="EMBL" id="VJWA01000001">
    <property type="protein sequence ID" value="TRW17608.1"/>
    <property type="molecule type" value="Genomic_DNA"/>
</dbReference>
<evidence type="ECO:0000313" key="7">
    <source>
        <dbReference type="Proteomes" id="UP000317894"/>
    </source>
</evidence>
<keyword evidence="2 4" id="KW-0238">DNA-binding</keyword>
<sequence length="202" mass="21332">MKHVIGRSFNYVSVIGTGRVRVTRPVKIHREVVADALVGAFRRDGYAGASVRDLAAATGLRSASLYHRFPAKSDMAIAAVQRAGEDFAAQVVVPLTNEDRPADRLAASAEGLRRFYAGGDLSCLLAVLALSDAPPAVEAEIAALLQAWRDALAATLSRFGMVDPVAEAEDRIAAIHGALVVRQGGLGARAFARAAARMAMPR</sequence>
<dbReference type="OrthoDB" id="9779746at2"/>
<keyword evidence="7" id="KW-1185">Reference proteome</keyword>
<dbReference type="InterPro" id="IPR036271">
    <property type="entry name" value="Tet_transcr_reg_TetR-rel_C_sf"/>
</dbReference>
<organism evidence="6 7">
    <name type="scientific">Glacieibacterium frigidum</name>
    <dbReference type="NCBI Taxonomy" id="2593303"/>
    <lineage>
        <taxon>Bacteria</taxon>
        <taxon>Pseudomonadati</taxon>
        <taxon>Pseudomonadota</taxon>
        <taxon>Alphaproteobacteria</taxon>
        <taxon>Sphingomonadales</taxon>
        <taxon>Sphingosinicellaceae</taxon>
        <taxon>Glacieibacterium</taxon>
    </lineage>
</organism>
<dbReference type="SUPFAM" id="SSF46689">
    <property type="entry name" value="Homeodomain-like"/>
    <property type="match status" value="1"/>
</dbReference>
<evidence type="ECO:0000259" key="5">
    <source>
        <dbReference type="PROSITE" id="PS50977"/>
    </source>
</evidence>
<dbReference type="SUPFAM" id="SSF48498">
    <property type="entry name" value="Tetracyclin repressor-like, C-terminal domain"/>
    <property type="match status" value="1"/>
</dbReference>
<dbReference type="PANTHER" id="PTHR47506">
    <property type="entry name" value="TRANSCRIPTIONAL REGULATORY PROTEIN"/>
    <property type="match status" value="1"/>
</dbReference>
<comment type="caution">
    <text evidence="6">The sequence shown here is derived from an EMBL/GenBank/DDBJ whole genome shotgun (WGS) entry which is preliminary data.</text>
</comment>
<evidence type="ECO:0000256" key="3">
    <source>
        <dbReference type="ARBA" id="ARBA00023163"/>
    </source>
</evidence>
<dbReference type="Proteomes" id="UP000317894">
    <property type="component" value="Unassembled WGS sequence"/>
</dbReference>
<evidence type="ECO:0000256" key="1">
    <source>
        <dbReference type="ARBA" id="ARBA00023015"/>
    </source>
</evidence>
<protein>
    <submittedName>
        <fullName evidence="6">TetR/AcrR family transcriptional regulator</fullName>
    </submittedName>
</protein>
<dbReference type="PANTHER" id="PTHR47506:SF1">
    <property type="entry name" value="HTH-TYPE TRANSCRIPTIONAL REGULATOR YJDC"/>
    <property type="match status" value="1"/>
</dbReference>
<accession>A0A552UHB3</accession>
<keyword evidence="3" id="KW-0804">Transcription</keyword>
<dbReference type="GO" id="GO:0003677">
    <property type="term" value="F:DNA binding"/>
    <property type="evidence" value="ECO:0007669"/>
    <property type="project" value="UniProtKB-UniRule"/>
</dbReference>
<evidence type="ECO:0000313" key="6">
    <source>
        <dbReference type="EMBL" id="TRW17608.1"/>
    </source>
</evidence>
<evidence type="ECO:0000256" key="2">
    <source>
        <dbReference type="ARBA" id="ARBA00023125"/>
    </source>
</evidence>
<feature type="domain" description="HTH tetR-type" evidence="5">
    <location>
        <begin position="27"/>
        <end position="87"/>
    </location>
</feature>
<dbReference type="Gene3D" id="1.10.357.10">
    <property type="entry name" value="Tetracycline Repressor, domain 2"/>
    <property type="match status" value="1"/>
</dbReference>
<dbReference type="AlphaFoldDB" id="A0A552UHB3"/>
<dbReference type="PROSITE" id="PS50977">
    <property type="entry name" value="HTH_TETR_2"/>
    <property type="match status" value="1"/>
</dbReference>
<feature type="DNA-binding region" description="H-T-H motif" evidence="4">
    <location>
        <begin position="50"/>
        <end position="69"/>
    </location>
</feature>
<gene>
    <name evidence="6" type="ORF">FMM06_05520</name>
</gene>
<keyword evidence="1" id="KW-0805">Transcription regulation</keyword>
<name>A0A552UHB3_9SPHN</name>
<proteinExistence type="predicted"/>
<dbReference type="InterPro" id="IPR001647">
    <property type="entry name" value="HTH_TetR"/>
</dbReference>